<proteinExistence type="predicted"/>
<dbReference type="KEGG" id="scor:J3U87_31490"/>
<gene>
    <name evidence="2" type="ORF">J3U87_31490</name>
</gene>
<dbReference type="EMBL" id="CP071793">
    <property type="protein sequence ID" value="QTD50131.1"/>
    <property type="molecule type" value="Genomic_DNA"/>
</dbReference>
<protein>
    <submittedName>
        <fullName evidence="2">Uncharacterized protein</fullName>
    </submittedName>
</protein>
<dbReference type="Proteomes" id="UP000663929">
    <property type="component" value="Chromosome"/>
</dbReference>
<keyword evidence="1" id="KW-1133">Transmembrane helix</keyword>
<name>A0A8A4TML8_SULCO</name>
<sequence length="69" mass="7714">MRPYSDFFGAVNSTKNDIFLRVLRFLVFAEVGVLVVGFRKLLSLGIFYHRVPRVNGGGAVVSLWAEACH</sequence>
<keyword evidence="1" id="KW-0472">Membrane</keyword>
<keyword evidence="1" id="KW-0812">Transmembrane</keyword>
<feature type="transmembrane region" description="Helical" evidence="1">
    <location>
        <begin position="18"/>
        <end position="38"/>
    </location>
</feature>
<dbReference type="RefSeq" id="WP_237379762.1">
    <property type="nucleotide sequence ID" value="NZ_CP071793.1"/>
</dbReference>
<evidence type="ECO:0000313" key="2">
    <source>
        <dbReference type="EMBL" id="QTD50131.1"/>
    </source>
</evidence>
<accession>A0A8A4TML8</accession>
<organism evidence="2 3">
    <name type="scientific">Sulfidibacter corallicola</name>
    <dbReference type="NCBI Taxonomy" id="2818388"/>
    <lineage>
        <taxon>Bacteria</taxon>
        <taxon>Pseudomonadati</taxon>
        <taxon>Acidobacteriota</taxon>
        <taxon>Holophagae</taxon>
        <taxon>Acanthopleuribacterales</taxon>
        <taxon>Acanthopleuribacteraceae</taxon>
        <taxon>Sulfidibacter</taxon>
    </lineage>
</organism>
<keyword evidence="3" id="KW-1185">Reference proteome</keyword>
<dbReference type="AlphaFoldDB" id="A0A8A4TML8"/>
<evidence type="ECO:0000313" key="3">
    <source>
        <dbReference type="Proteomes" id="UP000663929"/>
    </source>
</evidence>
<reference evidence="2" key="1">
    <citation type="submission" date="2021-03" db="EMBL/GenBank/DDBJ databases">
        <title>Acanthopleuribacteraceae sp. M133.</title>
        <authorList>
            <person name="Wang G."/>
        </authorList>
    </citation>
    <scope>NUCLEOTIDE SEQUENCE</scope>
    <source>
        <strain evidence="2">M133</strain>
    </source>
</reference>
<evidence type="ECO:0000256" key="1">
    <source>
        <dbReference type="SAM" id="Phobius"/>
    </source>
</evidence>